<keyword evidence="4 5" id="KW-0472">Membrane</keyword>
<dbReference type="PANTHER" id="PTHR23501">
    <property type="entry name" value="MAJOR FACILITATOR SUPERFAMILY"/>
    <property type="match status" value="1"/>
</dbReference>
<keyword evidence="7" id="KW-1185">Reference proteome</keyword>
<dbReference type="GO" id="GO:0005886">
    <property type="term" value="C:plasma membrane"/>
    <property type="evidence" value="ECO:0007669"/>
    <property type="project" value="TreeGrafter"/>
</dbReference>
<dbReference type="Proteomes" id="UP001369815">
    <property type="component" value="Unassembled WGS sequence"/>
</dbReference>
<keyword evidence="2 5" id="KW-0812">Transmembrane</keyword>
<dbReference type="GO" id="GO:0022857">
    <property type="term" value="F:transmembrane transporter activity"/>
    <property type="evidence" value="ECO:0007669"/>
    <property type="project" value="TreeGrafter"/>
</dbReference>
<evidence type="ECO:0000256" key="2">
    <source>
        <dbReference type="ARBA" id="ARBA00022692"/>
    </source>
</evidence>
<evidence type="ECO:0000256" key="5">
    <source>
        <dbReference type="SAM" id="Phobius"/>
    </source>
</evidence>
<reference evidence="6 7" key="1">
    <citation type="journal article" date="2024" name="Front Chem Biol">
        <title>Unveiling the potential of Daldinia eschscholtzii MFLUCC 19-0629 through bioactivity and bioinformatics studies for enhanced sustainable agriculture production.</title>
        <authorList>
            <person name="Brooks S."/>
            <person name="Weaver J.A."/>
            <person name="Klomchit A."/>
            <person name="Alharthi S.A."/>
            <person name="Onlamun T."/>
            <person name="Nurani R."/>
            <person name="Vong T.K."/>
            <person name="Alberti F."/>
            <person name="Greco C."/>
        </authorList>
    </citation>
    <scope>NUCLEOTIDE SEQUENCE [LARGE SCALE GENOMIC DNA]</scope>
    <source>
        <strain evidence="6">MFLUCC 19-0629</strain>
    </source>
</reference>
<accession>A0AAX6MY06</accession>
<evidence type="ECO:0000256" key="4">
    <source>
        <dbReference type="ARBA" id="ARBA00023136"/>
    </source>
</evidence>
<evidence type="ECO:0008006" key="8">
    <source>
        <dbReference type="Google" id="ProtNLM"/>
    </source>
</evidence>
<feature type="transmembrane region" description="Helical" evidence="5">
    <location>
        <begin position="79"/>
        <end position="95"/>
    </location>
</feature>
<dbReference type="PANTHER" id="PTHR23501:SF43">
    <property type="entry name" value="MULTIDRUG TRANSPORTER, PUTATIVE (AFU_ORTHOLOGUE AFUA_6G03040)-RELATED"/>
    <property type="match status" value="1"/>
</dbReference>
<organism evidence="6 7">
    <name type="scientific">Daldinia eschscholtzii</name>
    <dbReference type="NCBI Taxonomy" id="292717"/>
    <lineage>
        <taxon>Eukaryota</taxon>
        <taxon>Fungi</taxon>
        <taxon>Dikarya</taxon>
        <taxon>Ascomycota</taxon>
        <taxon>Pezizomycotina</taxon>
        <taxon>Sordariomycetes</taxon>
        <taxon>Xylariomycetidae</taxon>
        <taxon>Xylariales</taxon>
        <taxon>Hypoxylaceae</taxon>
        <taxon>Daldinia</taxon>
    </lineage>
</organism>
<comment type="caution">
    <text evidence="6">The sequence shown here is derived from an EMBL/GenBank/DDBJ whole genome shotgun (WGS) entry which is preliminary data.</text>
</comment>
<protein>
    <recommendedName>
        <fullName evidence="8">MFS transporter</fullName>
    </recommendedName>
</protein>
<gene>
    <name evidence="6" type="ORF">Daesc_000069</name>
</gene>
<sequence>MAVAMGAITQIRVLGGTIGLAISSTVLNNHLASALPALLSPADIKQISDSVQHINTLPDTTRDAVRQVFADGFNTQLRVMMYFSVAVWVFAASLWEL</sequence>
<evidence type="ECO:0000313" key="6">
    <source>
        <dbReference type="EMBL" id="KAK6957287.1"/>
    </source>
</evidence>
<keyword evidence="3 5" id="KW-1133">Transmembrane helix</keyword>
<name>A0AAX6MY06_9PEZI</name>
<evidence type="ECO:0000256" key="3">
    <source>
        <dbReference type="ARBA" id="ARBA00022989"/>
    </source>
</evidence>
<evidence type="ECO:0000256" key="1">
    <source>
        <dbReference type="ARBA" id="ARBA00004141"/>
    </source>
</evidence>
<proteinExistence type="predicted"/>
<evidence type="ECO:0000313" key="7">
    <source>
        <dbReference type="Proteomes" id="UP001369815"/>
    </source>
</evidence>
<dbReference type="AlphaFoldDB" id="A0AAX6MY06"/>
<dbReference type="EMBL" id="JBANMG010000001">
    <property type="protein sequence ID" value="KAK6957287.1"/>
    <property type="molecule type" value="Genomic_DNA"/>
</dbReference>
<comment type="subcellular location">
    <subcellularLocation>
        <location evidence="1">Membrane</location>
        <topology evidence="1">Multi-pass membrane protein</topology>
    </subcellularLocation>
</comment>